<protein>
    <recommendedName>
        <fullName evidence="3">RAP domain-containing protein</fullName>
    </recommendedName>
</protein>
<accession>A0ABD2P613</accession>
<keyword evidence="2" id="KW-1185">Reference proteome</keyword>
<name>A0ABD2P613_9CUCU</name>
<dbReference type="Proteomes" id="UP001516400">
    <property type="component" value="Unassembled WGS sequence"/>
</dbReference>
<reference evidence="1 2" key="1">
    <citation type="journal article" date="2021" name="BMC Biol.">
        <title>Horizontally acquired antibacterial genes associated with adaptive radiation of ladybird beetles.</title>
        <authorList>
            <person name="Li H.S."/>
            <person name="Tang X.F."/>
            <person name="Huang Y.H."/>
            <person name="Xu Z.Y."/>
            <person name="Chen M.L."/>
            <person name="Du X.Y."/>
            <person name="Qiu B.Y."/>
            <person name="Chen P.T."/>
            <person name="Zhang W."/>
            <person name="Slipinski A."/>
            <person name="Escalona H.E."/>
            <person name="Waterhouse R.M."/>
            <person name="Zwick A."/>
            <person name="Pang H."/>
        </authorList>
    </citation>
    <scope>NUCLEOTIDE SEQUENCE [LARGE SCALE GENOMIC DNA]</scope>
    <source>
        <strain evidence="1">SYSU2018</strain>
    </source>
</reference>
<proteinExistence type="predicted"/>
<gene>
    <name evidence="1" type="ORF">HHI36_000764</name>
</gene>
<sequence length="603" mass="69479">MSFHNILRKFVTPFTFNYSRTRHLCNALTTGKDIKQPDILMNMFKQASSTKYVLDTVNQHERVMNAKHIMQALRSLFVLQKEGRSELSTNTLINSKDFNRLCRKLKSLAGVIDIHETLEALKIVTYVGVPKDSTIVQVLLQLIRQNVNELSLSNIIFLEFLLGNYTNVPLADALKIALPIVFEIQLPVKMHRESISSLREYLFYASRNKLSQKTLDLILSSMLNCKETSDAKTAKSIVWSLTDLPPSSGFEALLKKNIDTLLVNIDELSYEDLETVLSKLSSAYRREYPFFKNKVFCDAVVGHIIDQDVGYAAAIRILRKLDRLDVINRYLIDYITKKIEEDTSLCEANNLFSIYVLTKYLSKTDYRPANWNYIEELIENLTTPKRSTLNWLKFAAALCYLRIFNEEILIKSFEENVEAKVNKRHSHIYLFMVIYHSLKLYKPQLLRVIPRNLRAKDLIQYLTIPEEFPLKSALYNAFGGEKYVKSGLFSKEGIFIDHVIIFRKGGYPVSTNFKSTFIEELDVAPDNQIALILCFPPELYTEEGHLKMGPSLCIKVLEDLGYVTVPVCWSNWNELADYEKIPYLVQNIKNKLGNEMMLENSVA</sequence>
<dbReference type="EMBL" id="JABFTP020000185">
    <property type="protein sequence ID" value="KAL3286254.1"/>
    <property type="molecule type" value="Genomic_DNA"/>
</dbReference>
<organism evidence="1 2">
    <name type="scientific">Cryptolaemus montrouzieri</name>
    <dbReference type="NCBI Taxonomy" id="559131"/>
    <lineage>
        <taxon>Eukaryota</taxon>
        <taxon>Metazoa</taxon>
        <taxon>Ecdysozoa</taxon>
        <taxon>Arthropoda</taxon>
        <taxon>Hexapoda</taxon>
        <taxon>Insecta</taxon>
        <taxon>Pterygota</taxon>
        <taxon>Neoptera</taxon>
        <taxon>Endopterygota</taxon>
        <taxon>Coleoptera</taxon>
        <taxon>Polyphaga</taxon>
        <taxon>Cucujiformia</taxon>
        <taxon>Coccinelloidea</taxon>
        <taxon>Coccinellidae</taxon>
        <taxon>Scymninae</taxon>
        <taxon>Scymnini</taxon>
        <taxon>Cryptolaemus</taxon>
    </lineage>
</organism>
<dbReference type="AlphaFoldDB" id="A0ABD2P613"/>
<evidence type="ECO:0008006" key="3">
    <source>
        <dbReference type="Google" id="ProtNLM"/>
    </source>
</evidence>
<evidence type="ECO:0000313" key="2">
    <source>
        <dbReference type="Proteomes" id="UP001516400"/>
    </source>
</evidence>
<comment type="caution">
    <text evidence="1">The sequence shown here is derived from an EMBL/GenBank/DDBJ whole genome shotgun (WGS) entry which is preliminary data.</text>
</comment>
<evidence type="ECO:0000313" key="1">
    <source>
        <dbReference type="EMBL" id="KAL3286254.1"/>
    </source>
</evidence>